<proteinExistence type="inferred from homology"/>
<name>A0A507CGH0_9FUNG</name>
<dbReference type="GO" id="GO:0006366">
    <property type="term" value="P:transcription by RNA polymerase II"/>
    <property type="evidence" value="ECO:0007669"/>
    <property type="project" value="InterPro"/>
</dbReference>
<feature type="region of interest" description="Disordered" evidence="7">
    <location>
        <begin position="162"/>
        <end position="184"/>
    </location>
</feature>
<dbReference type="Proteomes" id="UP000319731">
    <property type="component" value="Unassembled WGS sequence"/>
</dbReference>
<protein>
    <submittedName>
        <fullName evidence="8">Uncharacterized protein</fullName>
    </submittedName>
</protein>
<dbReference type="InterPro" id="IPR009072">
    <property type="entry name" value="Histone-fold"/>
</dbReference>
<comment type="caution">
    <text evidence="8">The sequence shown here is derived from an EMBL/GenBank/DDBJ whole genome shotgun (WGS) entry which is preliminary data.</text>
</comment>
<dbReference type="GO" id="GO:0006357">
    <property type="term" value="P:regulation of transcription by RNA polymerase II"/>
    <property type="evidence" value="ECO:0007669"/>
    <property type="project" value="UniProtKB-ARBA"/>
</dbReference>
<accession>A0A507CGH0</accession>
<evidence type="ECO:0000256" key="7">
    <source>
        <dbReference type="SAM" id="MobiDB-lite"/>
    </source>
</evidence>
<comment type="subcellular location">
    <subcellularLocation>
        <location evidence="1">Nucleus</location>
    </subcellularLocation>
</comment>
<dbReference type="OrthoDB" id="66982at2759"/>
<dbReference type="PANTHER" id="PTHR11380">
    <property type="entry name" value="TRANSCRIPTION INITIATION FACTOR TFIID/SUPT3-RELATED"/>
    <property type="match status" value="1"/>
</dbReference>
<dbReference type="GO" id="GO:0046982">
    <property type="term" value="F:protein heterodimerization activity"/>
    <property type="evidence" value="ECO:0007669"/>
    <property type="project" value="InterPro"/>
</dbReference>
<dbReference type="CDD" id="cd22926">
    <property type="entry name" value="HFD_SPT3"/>
    <property type="match status" value="1"/>
</dbReference>
<dbReference type="Gene3D" id="1.10.20.10">
    <property type="entry name" value="Histone, subunit A"/>
    <property type="match status" value="1"/>
</dbReference>
<feature type="region of interest" description="Disordered" evidence="7">
    <location>
        <begin position="277"/>
        <end position="306"/>
    </location>
</feature>
<reference evidence="8 9" key="1">
    <citation type="journal article" date="2019" name="Sci. Rep.">
        <title>Comparative genomics of chytrid fungi reveal insights into the obligate biotrophic and pathogenic lifestyle of Synchytrium endobioticum.</title>
        <authorList>
            <person name="van de Vossenberg B.T.L.H."/>
            <person name="Warris S."/>
            <person name="Nguyen H.D.T."/>
            <person name="van Gent-Pelzer M.P.E."/>
            <person name="Joly D.L."/>
            <person name="van de Geest H.C."/>
            <person name="Bonants P.J.M."/>
            <person name="Smith D.S."/>
            <person name="Levesque C.A."/>
            <person name="van der Lee T.A.J."/>
        </authorList>
    </citation>
    <scope>NUCLEOTIDE SEQUENCE [LARGE SCALE GENOMIC DNA]</scope>
    <source>
        <strain evidence="8 9">JEL517</strain>
    </source>
</reference>
<evidence type="ECO:0000256" key="1">
    <source>
        <dbReference type="ARBA" id="ARBA00004123"/>
    </source>
</evidence>
<evidence type="ECO:0000313" key="8">
    <source>
        <dbReference type="EMBL" id="TPX36603.1"/>
    </source>
</evidence>
<sequence>MPPKSQMSTPNLKIEPLTQPTEHRYQTEIEQMMFVFGEVSEPLDATVQLIEDIVQHQISELIQQTTQHVLTKRNSRIITAEDIVFLIRRNPAKVRRLRSYLSWKDVRRNTSEKDGGSAVDPEDLLESGASPVITTDKSMKVKRAKIHFSWDPLSSFNAMVDDYSADEDDDDNDDEQDLDDEQDQAHQAHIQRLRTEDEVTKAMTLEEYKRWTECRGASFTYKKAKKFREWCGLTGTYESKSNTEIIDILGFLSYDMVGNLTETALRIKQEWDLSKRKKTSTSSGAVTPAVADNEHNNNMNMDEDEEDDDDYLASLAGMNSLFGKSVSERTPLLPSHVHAAYRESQMERSHVLRNFRGGVVRSSEVFI</sequence>
<dbReference type="PANTHER" id="PTHR11380:SF16">
    <property type="entry name" value="TRANSCRIPTION INITIATION PROTEIN SPT3 HOMOLOG"/>
    <property type="match status" value="1"/>
</dbReference>
<evidence type="ECO:0000256" key="4">
    <source>
        <dbReference type="ARBA" id="ARBA00023163"/>
    </source>
</evidence>
<feature type="compositionally biased region" description="Acidic residues" evidence="7">
    <location>
        <begin position="163"/>
        <end position="182"/>
    </location>
</feature>
<keyword evidence="2" id="KW-0805">Transcription regulation</keyword>
<organism evidence="8 9">
    <name type="scientific">Synchytrium microbalum</name>
    <dbReference type="NCBI Taxonomy" id="1806994"/>
    <lineage>
        <taxon>Eukaryota</taxon>
        <taxon>Fungi</taxon>
        <taxon>Fungi incertae sedis</taxon>
        <taxon>Chytridiomycota</taxon>
        <taxon>Chytridiomycota incertae sedis</taxon>
        <taxon>Chytridiomycetes</taxon>
        <taxon>Synchytriales</taxon>
        <taxon>Synchytriaceae</taxon>
        <taxon>Synchytrium</taxon>
    </lineage>
</organism>
<dbReference type="EMBL" id="QEAO01000004">
    <property type="protein sequence ID" value="TPX36603.1"/>
    <property type="molecule type" value="Genomic_DNA"/>
</dbReference>
<dbReference type="AlphaFoldDB" id="A0A507CGH0"/>
<dbReference type="SUPFAM" id="SSF47113">
    <property type="entry name" value="Histone-fold"/>
    <property type="match status" value="1"/>
</dbReference>
<keyword evidence="9" id="KW-1185">Reference proteome</keyword>
<evidence type="ECO:0000256" key="2">
    <source>
        <dbReference type="ARBA" id="ARBA00023015"/>
    </source>
</evidence>
<keyword evidence="4" id="KW-0804">Transcription</keyword>
<gene>
    <name evidence="8" type="ORF">SmJEL517_g01176</name>
</gene>
<comment type="similarity">
    <text evidence="6">Belongs to the SPT3 family.</text>
</comment>
<dbReference type="Pfam" id="PF02269">
    <property type="entry name" value="TFIID-18kDa"/>
    <property type="match status" value="1"/>
</dbReference>
<dbReference type="GO" id="GO:0005634">
    <property type="term" value="C:nucleus"/>
    <property type="evidence" value="ECO:0007669"/>
    <property type="project" value="UniProtKB-SubCell"/>
</dbReference>
<dbReference type="FunFam" id="1.10.20.10:FF:000023">
    <property type="entry name" value="transcription initiation protein SPT3 homolog"/>
    <property type="match status" value="1"/>
</dbReference>
<dbReference type="GeneID" id="42002401"/>
<dbReference type="GO" id="GO:0000124">
    <property type="term" value="C:SAGA complex"/>
    <property type="evidence" value="ECO:0007669"/>
    <property type="project" value="UniProtKB-ARBA"/>
</dbReference>
<evidence type="ECO:0000313" key="9">
    <source>
        <dbReference type="Proteomes" id="UP000319731"/>
    </source>
</evidence>
<dbReference type="GO" id="GO:0003712">
    <property type="term" value="F:transcription coregulator activity"/>
    <property type="evidence" value="ECO:0007669"/>
    <property type="project" value="TreeGrafter"/>
</dbReference>
<keyword evidence="3" id="KW-0010">Activator</keyword>
<evidence type="ECO:0000256" key="6">
    <source>
        <dbReference type="ARBA" id="ARBA00061274"/>
    </source>
</evidence>
<dbReference type="InterPro" id="IPR003195">
    <property type="entry name" value="TFIID_TAF13"/>
</dbReference>
<evidence type="ECO:0000256" key="5">
    <source>
        <dbReference type="ARBA" id="ARBA00023242"/>
    </source>
</evidence>
<evidence type="ECO:0000256" key="3">
    <source>
        <dbReference type="ARBA" id="ARBA00023159"/>
    </source>
</evidence>
<dbReference type="RefSeq" id="XP_031026817.1">
    <property type="nucleotide sequence ID" value="XM_031167104.1"/>
</dbReference>
<keyword evidence="5" id="KW-0539">Nucleus</keyword>
<dbReference type="STRING" id="1806994.A0A507CGH0"/>